<organism evidence="2 3">
    <name type="scientific">Cyphellophora europaea (strain CBS 101466)</name>
    <name type="common">Phialophora europaea</name>
    <dbReference type="NCBI Taxonomy" id="1220924"/>
    <lineage>
        <taxon>Eukaryota</taxon>
        <taxon>Fungi</taxon>
        <taxon>Dikarya</taxon>
        <taxon>Ascomycota</taxon>
        <taxon>Pezizomycotina</taxon>
        <taxon>Eurotiomycetes</taxon>
        <taxon>Chaetothyriomycetidae</taxon>
        <taxon>Chaetothyriales</taxon>
        <taxon>Cyphellophoraceae</taxon>
        <taxon>Cyphellophora</taxon>
    </lineage>
</organism>
<dbReference type="HOGENOM" id="CLU_101047_1_0_1"/>
<accession>W2SBH2</accession>
<dbReference type="RefSeq" id="XP_008710764.1">
    <property type="nucleotide sequence ID" value="XM_008712542.1"/>
</dbReference>
<feature type="compositionally biased region" description="Gly residues" evidence="1">
    <location>
        <begin position="135"/>
        <end position="148"/>
    </location>
</feature>
<protein>
    <submittedName>
        <fullName evidence="2">Uncharacterized protein</fullName>
    </submittedName>
</protein>
<dbReference type="eggNOG" id="ENOG502SY3Z">
    <property type="taxonomic scope" value="Eukaryota"/>
</dbReference>
<evidence type="ECO:0000313" key="2">
    <source>
        <dbReference type="EMBL" id="ETN46052.1"/>
    </source>
</evidence>
<dbReference type="AlphaFoldDB" id="W2SBH2"/>
<evidence type="ECO:0000313" key="3">
    <source>
        <dbReference type="Proteomes" id="UP000030752"/>
    </source>
</evidence>
<dbReference type="OrthoDB" id="4502478at2759"/>
<feature type="region of interest" description="Disordered" evidence="1">
    <location>
        <begin position="127"/>
        <end position="162"/>
    </location>
</feature>
<dbReference type="GeneID" id="19967574"/>
<evidence type="ECO:0000256" key="1">
    <source>
        <dbReference type="SAM" id="MobiDB-lite"/>
    </source>
</evidence>
<proteinExistence type="predicted"/>
<dbReference type="VEuPathDB" id="FungiDB:HMPREF1541_00235"/>
<reference evidence="2 3" key="1">
    <citation type="submission" date="2013-03" db="EMBL/GenBank/DDBJ databases">
        <title>The Genome Sequence of Phialophora europaea CBS 101466.</title>
        <authorList>
            <consortium name="The Broad Institute Genomics Platform"/>
            <person name="Cuomo C."/>
            <person name="de Hoog S."/>
            <person name="Gorbushina A."/>
            <person name="Walker B."/>
            <person name="Young S.K."/>
            <person name="Zeng Q."/>
            <person name="Gargeya S."/>
            <person name="Fitzgerald M."/>
            <person name="Haas B."/>
            <person name="Abouelleil A."/>
            <person name="Allen A.W."/>
            <person name="Alvarado L."/>
            <person name="Arachchi H.M."/>
            <person name="Berlin A.M."/>
            <person name="Chapman S.B."/>
            <person name="Gainer-Dewar J."/>
            <person name="Goldberg J."/>
            <person name="Griggs A."/>
            <person name="Gujja S."/>
            <person name="Hansen M."/>
            <person name="Howarth C."/>
            <person name="Imamovic A."/>
            <person name="Ireland A."/>
            <person name="Larimer J."/>
            <person name="McCowan C."/>
            <person name="Murphy C."/>
            <person name="Pearson M."/>
            <person name="Poon T.W."/>
            <person name="Priest M."/>
            <person name="Roberts A."/>
            <person name="Saif S."/>
            <person name="Shea T."/>
            <person name="Sisk P."/>
            <person name="Sykes S."/>
            <person name="Wortman J."/>
            <person name="Nusbaum C."/>
            <person name="Birren B."/>
        </authorList>
    </citation>
    <scope>NUCLEOTIDE SEQUENCE [LARGE SCALE GENOMIC DNA]</scope>
    <source>
        <strain evidence="2 3">CBS 101466</strain>
    </source>
</reference>
<keyword evidence="3" id="KW-1185">Reference proteome</keyword>
<sequence length="162" mass="18673">MPPVGPRAPKEEFMRALNLSTTDPHHEGYYRAMRDEAITVYNRLQADRSNLLDPQQQNRSVQPPFFWHHIRPDRRREAIIETWQQARPGTVQRRLFDHGSTDGEHSPNWVTLWLLYSVFRSRDVRNNRNRRAGDSGSGGAGHSGGGGEAKVYDPARNAYRPR</sequence>
<gene>
    <name evidence="2" type="ORF">HMPREF1541_00235</name>
</gene>
<dbReference type="InParanoid" id="W2SBH2"/>
<dbReference type="Proteomes" id="UP000030752">
    <property type="component" value="Unassembled WGS sequence"/>
</dbReference>
<name>W2SBH2_CYPE1</name>
<dbReference type="EMBL" id="KB822711">
    <property type="protein sequence ID" value="ETN46052.1"/>
    <property type="molecule type" value="Genomic_DNA"/>
</dbReference>